<dbReference type="EC" id="5.4.2.12" evidence="5"/>
<dbReference type="EMBL" id="FOAK01000014">
    <property type="protein sequence ID" value="SEL32102.1"/>
    <property type="molecule type" value="Genomic_DNA"/>
</dbReference>
<dbReference type="NCBIfam" id="TIGR02535">
    <property type="entry name" value="hyp_Hser_kinase"/>
    <property type="match status" value="1"/>
</dbReference>
<dbReference type="GO" id="GO:0006096">
    <property type="term" value="P:glycolytic process"/>
    <property type="evidence" value="ECO:0007669"/>
    <property type="project" value="UniProtKB-UniPathway"/>
</dbReference>
<evidence type="ECO:0000256" key="6">
    <source>
        <dbReference type="ARBA" id="ARBA00023152"/>
    </source>
</evidence>
<dbReference type="InterPro" id="IPR023665">
    <property type="entry name" value="ApgAM_prokaryotes"/>
</dbReference>
<protein>
    <recommendedName>
        <fullName evidence="5">phosphoglycerate mutase (2,3-diphosphoglycerate-independent)</fullName>
        <ecNumber evidence="5">5.4.2.12</ecNumber>
    </recommendedName>
</protein>
<dbReference type="Gene3D" id="3.40.720.10">
    <property type="entry name" value="Alkaline Phosphatase, subunit A"/>
    <property type="match status" value="2"/>
</dbReference>
<dbReference type="CDD" id="cd16011">
    <property type="entry name" value="iPGM_like"/>
    <property type="match status" value="1"/>
</dbReference>
<dbReference type="InterPro" id="IPR017850">
    <property type="entry name" value="Alkaline_phosphatase_core_sf"/>
</dbReference>
<organism evidence="9 10">
    <name type="scientific">Methanobrevibacter gottschalkii</name>
    <dbReference type="NCBI Taxonomy" id="190974"/>
    <lineage>
        <taxon>Archaea</taxon>
        <taxon>Methanobacteriati</taxon>
        <taxon>Methanobacteriota</taxon>
        <taxon>Methanomada group</taxon>
        <taxon>Methanobacteria</taxon>
        <taxon>Methanobacteriales</taxon>
        <taxon>Methanobacteriaceae</taxon>
        <taxon>Methanobrevibacter</taxon>
    </lineage>
</organism>
<dbReference type="PIRSF" id="PIRSF006392">
    <property type="entry name" value="IPGAM_arch"/>
    <property type="match status" value="1"/>
</dbReference>
<evidence type="ECO:0000256" key="7">
    <source>
        <dbReference type="ARBA" id="ARBA00023235"/>
    </source>
</evidence>
<evidence type="ECO:0000313" key="9">
    <source>
        <dbReference type="EMBL" id="SEL32102.1"/>
    </source>
</evidence>
<dbReference type="Pfam" id="PF01676">
    <property type="entry name" value="Metalloenzyme"/>
    <property type="match status" value="1"/>
</dbReference>
<feature type="domain" description="Metalloenzyme" evidence="8">
    <location>
        <begin position="1"/>
        <end position="370"/>
    </location>
</feature>
<gene>
    <name evidence="9" type="ORF">SAMN05216439_0352</name>
</gene>
<dbReference type="NCBIfam" id="NF003242">
    <property type="entry name" value="PRK04200.1"/>
    <property type="match status" value="1"/>
</dbReference>
<sequence length="403" mass="44603">MKYVIFIPDGSSDLPLDEINGQTPLKVANTPNIDKLAKAGYGGLTNNVPEGYTPGSDVANMSIFGYNPADYYTGRGPLEAGSVGIETTPCDVIFRCNTIFEKNGKMEDFNAGHITTEEADVLMKGLNRYFNDKYPGFKGKFYTGISYRHLFVYSCDNVEDAEILANLKTMPPHDISGENLVDNLFGDCELAREIQNIMFESKEFLKTQEINQKREIPANMVWLWGQGVTPKLLNFKEKYGLDAAVITGVDLLKGIGVFAGMEIIDVPGATGFFDTDYEAKGKYGIEALKRNDVLFIHIEAPDEAGHAQLLDEKVKAIEQIDKFIVGPILDSLEGQDYRAAILPDHPTPIDIGTHTRDDVPIIMYASDMEGDDCVAFDEVSVLNGSITKKEGYKLMQRLIDGDF</sequence>
<evidence type="ECO:0000256" key="4">
    <source>
        <dbReference type="ARBA" id="ARBA00005524"/>
    </source>
</evidence>
<comment type="similarity">
    <text evidence="4">Belongs to the BPG-independent phosphoglycerate mutase family. A-PGAM subfamily.</text>
</comment>
<dbReference type="PANTHER" id="PTHR31209">
    <property type="entry name" value="COFACTOR-INDEPENDENT PHOSPHOGLYCERATE MUTASE"/>
    <property type="match status" value="1"/>
</dbReference>
<dbReference type="RefSeq" id="WP_069575050.1">
    <property type="nucleotide sequence ID" value="NZ_FOAK01000014.1"/>
</dbReference>
<dbReference type="InterPro" id="IPR006124">
    <property type="entry name" value="Metalloenzyme"/>
</dbReference>
<evidence type="ECO:0000256" key="1">
    <source>
        <dbReference type="ARBA" id="ARBA00000370"/>
    </source>
</evidence>
<dbReference type="InterPro" id="IPR004456">
    <property type="entry name" value="Pglycerate_mutase_ApgM"/>
</dbReference>
<dbReference type="PANTHER" id="PTHR31209:SF4">
    <property type="entry name" value="2,3-BISPHOSPHOGLYCERATE-INDEPENDENT PHOSPHOGLYCERATE MUTASE"/>
    <property type="match status" value="1"/>
</dbReference>
<accession>A0A1H7P8L6</accession>
<dbReference type="GO" id="GO:0046872">
    <property type="term" value="F:metal ion binding"/>
    <property type="evidence" value="ECO:0007669"/>
    <property type="project" value="InterPro"/>
</dbReference>
<evidence type="ECO:0000256" key="3">
    <source>
        <dbReference type="ARBA" id="ARBA00004798"/>
    </source>
</evidence>
<dbReference type="NCBIfam" id="TIGR00306">
    <property type="entry name" value="apgM"/>
    <property type="match status" value="1"/>
</dbReference>
<dbReference type="SUPFAM" id="SSF53649">
    <property type="entry name" value="Alkaline phosphatase-like"/>
    <property type="match status" value="1"/>
</dbReference>
<comment type="pathway">
    <text evidence="3">Carbohydrate degradation; glycolysis; pyruvate from D-glyceraldehyde 3-phosphate: step 3/5.</text>
</comment>
<evidence type="ECO:0000313" key="10">
    <source>
        <dbReference type="Proteomes" id="UP000199506"/>
    </source>
</evidence>
<keyword evidence="6" id="KW-0324">Glycolysis</keyword>
<dbReference type="OrthoDB" id="52918at2157"/>
<dbReference type="AlphaFoldDB" id="A0A1H7P8L6"/>
<evidence type="ECO:0000259" key="8">
    <source>
        <dbReference type="Pfam" id="PF01676"/>
    </source>
</evidence>
<name>A0A1H7P8L6_9EURY</name>
<dbReference type="UniPathway" id="UPA00109">
    <property type="reaction ID" value="UER00186"/>
</dbReference>
<comment type="catalytic activity">
    <reaction evidence="1">
        <text>(2R)-2-phosphoglycerate = (2R)-3-phosphoglycerate</text>
        <dbReference type="Rhea" id="RHEA:15901"/>
        <dbReference type="ChEBI" id="CHEBI:58272"/>
        <dbReference type="ChEBI" id="CHEBI:58289"/>
        <dbReference type="EC" id="5.4.2.12"/>
    </reaction>
</comment>
<dbReference type="Proteomes" id="UP000199506">
    <property type="component" value="Unassembled WGS sequence"/>
</dbReference>
<dbReference type="STRING" id="190974.SAMN05216439_0352"/>
<dbReference type="GO" id="GO:0004619">
    <property type="term" value="F:phosphoglycerate mutase activity"/>
    <property type="evidence" value="ECO:0007669"/>
    <property type="project" value="UniProtKB-EC"/>
</dbReference>
<dbReference type="Pfam" id="PF10143">
    <property type="entry name" value="PhosphMutase"/>
    <property type="match status" value="1"/>
</dbReference>
<evidence type="ECO:0000256" key="2">
    <source>
        <dbReference type="ARBA" id="ARBA00002315"/>
    </source>
</evidence>
<evidence type="ECO:0000256" key="5">
    <source>
        <dbReference type="ARBA" id="ARBA00012026"/>
    </source>
</evidence>
<keyword evidence="7" id="KW-0413">Isomerase</keyword>
<reference evidence="9 10" key="1">
    <citation type="submission" date="2016-10" db="EMBL/GenBank/DDBJ databases">
        <authorList>
            <person name="de Groot N.N."/>
        </authorList>
    </citation>
    <scope>NUCLEOTIDE SEQUENCE [LARGE SCALE GENOMIC DNA]</scope>
    <source>
        <strain evidence="9 10">DSM 11978</strain>
    </source>
</reference>
<comment type="function">
    <text evidence="2">Catalyzes the interconversion of 2-phosphoglycerate and 3-phosphoglycerate.</text>
</comment>
<proteinExistence type="inferred from homology"/>